<evidence type="ECO:0000256" key="5">
    <source>
        <dbReference type="ARBA" id="ARBA00022692"/>
    </source>
</evidence>
<dbReference type="GO" id="GO:0006508">
    <property type="term" value="P:proteolysis"/>
    <property type="evidence" value="ECO:0007669"/>
    <property type="project" value="UniProtKB-KW"/>
</dbReference>
<keyword evidence="8 11" id="KW-1133">Transmembrane helix</keyword>
<feature type="transmembrane region" description="Helical" evidence="11">
    <location>
        <begin position="92"/>
        <end position="116"/>
    </location>
</feature>
<sequence>MAILYFIILLSVIIIVHECGHLIAAKCFHVYCGEFSIGMGPKLWAWKGKETTFTLRALPIGGYVAMAGEEGSEFEGVPHERTIKGVSHWKQIIIMLAGVIMNFVLAWLIFASIILINGSYNIAPKAVVGGVVEGSPAEAAGFAEGDVITKVVFADGTVVKPSNFYEILTYSMDNTDPVTYTLKRGDETLEKTVTPVYNEQEQSWLVGIKIPPATQVKTTLLNSGYYGAQYMGQTVKELVTALTRLVKGIGFEDLSGPVGIYQVTEQQASLGLQNYILLIALLSLNVGVFNLLPLPILDGGRILLVIVEMIIGKPLNQKLEAGITAVGVALVLLLMVYVTWQDLMRLFI</sequence>
<protein>
    <recommendedName>
        <fullName evidence="11">Zinc metalloprotease</fullName>
        <ecNumber evidence="11">3.4.24.-</ecNumber>
    </recommendedName>
</protein>
<organism evidence="13 14">
    <name type="scientific">Holdemania filiformis</name>
    <dbReference type="NCBI Taxonomy" id="61171"/>
    <lineage>
        <taxon>Bacteria</taxon>
        <taxon>Bacillati</taxon>
        <taxon>Bacillota</taxon>
        <taxon>Erysipelotrichia</taxon>
        <taxon>Erysipelotrichales</taxon>
        <taxon>Erysipelotrichaceae</taxon>
        <taxon>Holdemania</taxon>
    </lineage>
</organism>
<evidence type="ECO:0000256" key="4">
    <source>
        <dbReference type="ARBA" id="ARBA00022670"/>
    </source>
</evidence>
<keyword evidence="10 11" id="KW-0472">Membrane</keyword>
<comment type="similarity">
    <text evidence="3 11">Belongs to the peptidase M50B family.</text>
</comment>
<comment type="subcellular location">
    <subcellularLocation>
        <location evidence="2">Membrane</location>
        <topology evidence="2">Multi-pass membrane protein</topology>
    </subcellularLocation>
</comment>
<keyword evidence="14" id="KW-1185">Reference proteome</keyword>
<evidence type="ECO:0000256" key="1">
    <source>
        <dbReference type="ARBA" id="ARBA00001947"/>
    </source>
</evidence>
<keyword evidence="11" id="KW-0479">Metal-binding</keyword>
<feature type="domain" description="Peptidase M50" evidence="12">
    <location>
        <begin position="5"/>
        <end position="334"/>
    </location>
</feature>
<dbReference type="CDD" id="cd06163">
    <property type="entry name" value="S2P-M50_PDZ_RseP-like"/>
    <property type="match status" value="1"/>
</dbReference>
<evidence type="ECO:0000256" key="6">
    <source>
        <dbReference type="ARBA" id="ARBA00022801"/>
    </source>
</evidence>
<dbReference type="NCBIfam" id="TIGR00054">
    <property type="entry name" value="RIP metalloprotease RseP"/>
    <property type="match status" value="1"/>
</dbReference>
<comment type="cofactor">
    <cofactor evidence="1 11">
        <name>Zn(2+)</name>
        <dbReference type="ChEBI" id="CHEBI:29105"/>
    </cofactor>
</comment>
<dbReference type="InterPro" id="IPR008915">
    <property type="entry name" value="Peptidase_M50"/>
</dbReference>
<evidence type="ECO:0000256" key="8">
    <source>
        <dbReference type="ARBA" id="ARBA00022989"/>
    </source>
</evidence>
<dbReference type="RefSeq" id="WP_117892722.1">
    <property type="nucleotide sequence ID" value="NZ_CABJCV010000001.1"/>
</dbReference>
<evidence type="ECO:0000256" key="3">
    <source>
        <dbReference type="ARBA" id="ARBA00007931"/>
    </source>
</evidence>
<dbReference type="PANTHER" id="PTHR42837:SF2">
    <property type="entry name" value="MEMBRANE METALLOPROTEASE ARASP2, CHLOROPLASTIC-RELATED"/>
    <property type="match status" value="1"/>
</dbReference>
<evidence type="ECO:0000313" key="14">
    <source>
        <dbReference type="Proteomes" id="UP000284178"/>
    </source>
</evidence>
<dbReference type="GO" id="GO:0046872">
    <property type="term" value="F:metal ion binding"/>
    <property type="evidence" value="ECO:0007669"/>
    <property type="project" value="UniProtKB-KW"/>
</dbReference>
<evidence type="ECO:0000259" key="12">
    <source>
        <dbReference type="Pfam" id="PF02163"/>
    </source>
</evidence>
<dbReference type="InterPro" id="IPR004387">
    <property type="entry name" value="Pept_M50_Zn"/>
</dbReference>
<dbReference type="GeneID" id="83014036"/>
<feature type="transmembrane region" description="Helical" evidence="11">
    <location>
        <begin position="321"/>
        <end position="340"/>
    </location>
</feature>
<dbReference type="Proteomes" id="UP000284178">
    <property type="component" value="Unassembled WGS sequence"/>
</dbReference>
<dbReference type="EC" id="3.4.24.-" evidence="11"/>
<keyword evidence="6 11" id="KW-0378">Hydrolase</keyword>
<proteinExistence type="inferred from homology"/>
<reference evidence="13 14" key="1">
    <citation type="submission" date="2018-08" db="EMBL/GenBank/DDBJ databases">
        <title>A genome reference for cultivated species of the human gut microbiota.</title>
        <authorList>
            <person name="Zou Y."/>
            <person name="Xue W."/>
            <person name="Luo G."/>
        </authorList>
    </citation>
    <scope>NUCLEOTIDE SEQUENCE [LARGE SCALE GENOMIC DNA]</scope>
    <source>
        <strain evidence="13 14">AF24-29</strain>
    </source>
</reference>
<dbReference type="EMBL" id="QRUP01000001">
    <property type="protein sequence ID" value="RGR76952.1"/>
    <property type="molecule type" value="Genomic_DNA"/>
</dbReference>
<dbReference type="GO" id="GO:0004222">
    <property type="term" value="F:metalloendopeptidase activity"/>
    <property type="evidence" value="ECO:0007669"/>
    <property type="project" value="InterPro"/>
</dbReference>
<evidence type="ECO:0000256" key="9">
    <source>
        <dbReference type="ARBA" id="ARBA00023049"/>
    </source>
</evidence>
<dbReference type="AlphaFoldDB" id="A0A412G723"/>
<accession>A0A412G723</accession>
<dbReference type="GO" id="GO:0016020">
    <property type="term" value="C:membrane"/>
    <property type="evidence" value="ECO:0007669"/>
    <property type="project" value="UniProtKB-SubCell"/>
</dbReference>
<evidence type="ECO:0000256" key="7">
    <source>
        <dbReference type="ARBA" id="ARBA00022833"/>
    </source>
</evidence>
<keyword evidence="7 11" id="KW-0862">Zinc</keyword>
<keyword evidence="4 13" id="KW-0645">Protease</keyword>
<evidence type="ECO:0000313" key="13">
    <source>
        <dbReference type="EMBL" id="RGR76952.1"/>
    </source>
</evidence>
<evidence type="ECO:0000256" key="10">
    <source>
        <dbReference type="ARBA" id="ARBA00023136"/>
    </source>
</evidence>
<dbReference type="PANTHER" id="PTHR42837">
    <property type="entry name" value="REGULATOR OF SIGMA-E PROTEASE RSEP"/>
    <property type="match status" value="1"/>
</dbReference>
<keyword evidence="5 11" id="KW-0812">Transmembrane</keyword>
<name>A0A412G723_9FIRM</name>
<evidence type="ECO:0000256" key="11">
    <source>
        <dbReference type="RuleBase" id="RU362031"/>
    </source>
</evidence>
<gene>
    <name evidence="13" type="primary">rseP</name>
    <name evidence="13" type="ORF">DWY25_01260</name>
</gene>
<dbReference type="SUPFAM" id="SSF50156">
    <property type="entry name" value="PDZ domain-like"/>
    <property type="match status" value="1"/>
</dbReference>
<comment type="caution">
    <text evidence="13">The sequence shown here is derived from an EMBL/GenBank/DDBJ whole genome shotgun (WGS) entry which is preliminary data.</text>
</comment>
<feature type="transmembrane region" description="Helical" evidence="11">
    <location>
        <begin position="275"/>
        <end position="296"/>
    </location>
</feature>
<keyword evidence="9 11" id="KW-0482">Metalloprotease</keyword>
<dbReference type="Pfam" id="PF02163">
    <property type="entry name" value="Peptidase_M50"/>
    <property type="match status" value="1"/>
</dbReference>
<dbReference type="InterPro" id="IPR036034">
    <property type="entry name" value="PDZ_sf"/>
</dbReference>
<evidence type="ECO:0000256" key="2">
    <source>
        <dbReference type="ARBA" id="ARBA00004141"/>
    </source>
</evidence>
<dbReference type="Gene3D" id="2.30.42.10">
    <property type="match status" value="1"/>
</dbReference>